<dbReference type="AlphaFoldDB" id="A0A060Z3X5"/>
<keyword evidence="2" id="KW-0472">Membrane</keyword>
<protein>
    <recommendedName>
        <fullName evidence="4">PSI domain-containing protein</fullName>
    </recommendedName>
</protein>
<dbReference type="InterPro" id="IPR041019">
    <property type="entry name" value="TIG1_plexin"/>
</dbReference>
<name>A0A060Z3X5_ONCMY</name>
<dbReference type="Gene3D" id="2.60.40.10">
    <property type="entry name" value="Immunoglobulins"/>
    <property type="match status" value="1"/>
</dbReference>
<gene>
    <name evidence="5" type="ORF">GSONMT00055597001</name>
</gene>
<feature type="domain" description="PSI" evidence="4">
    <location>
        <begin position="18"/>
        <end position="68"/>
    </location>
</feature>
<dbReference type="PANTHER" id="PTHR22625:SF35">
    <property type="entry name" value="PLEXIN-A1"/>
    <property type="match status" value="1"/>
</dbReference>
<dbReference type="GO" id="GO:0005886">
    <property type="term" value="C:plasma membrane"/>
    <property type="evidence" value="ECO:0007669"/>
    <property type="project" value="TreeGrafter"/>
</dbReference>
<dbReference type="Pfam" id="PF01437">
    <property type="entry name" value="PSI"/>
    <property type="match status" value="1"/>
</dbReference>
<dbReference type="InterPro" id="IPR002165">
    <property type="entry name" value="Plexin_repeat"/>
</dbReference>
<dbReference type="GO" id="GO:0017154">
    <property type="term" value="F:semaphorin receptor activity"/>
    <property type="evidence" value="ECO:0007669"/>
    <property type="project" value="InterPro"/>
</dbReference>
<dbReference type="GO" id="GO:0030334">
    <property type="term" value="P:regulation of cell migration"/>
    <property type="evidence" value="ECO:0007669"/>
    <property type="project" value="TreeGrafter"/>
</dbReference>
<reference evidence="5" key="1">
    <citation type="journal article" date="2014" name="Nat. Commun.">
        <title>The rainbow trout genome provides novel insights into evolution after whole-genome duplication in vertebrates.</title>
        <authorList>
            <person name="Berthelot C."/>
            <person name="Brunet F."/>
            <person name="Chalopin D."/>
            <person name="Juanchich A."/>
            <person name="Bernard M."/>
            <person name="Noel B."/>
            <person name="Bento P."/>
            <person name="Da Silva C."/>
            <person name="Labadie K."/>
            <person name="Alberti A."/>
            <person name="Aury J.M."/>
            <person name="Louis A."/>
            <person name="Dehais P."/>
            <person name="Bardou P."/>
            <person name="Montfort J."/>
            <person name="Klopp C."/>
            <person name="Cabau C."/>
            <person name="Gaspin C."/>
            <person name="Thorgaard G.H."/>
            <person name="Boussaha M."/>
            <person name="Quillet E."/>
            <person name="Guyomard R."/>
            <person name="Galiana D."/>
            <person name="Bobe J."/>
            <person name="Volff J.N."/>
            <person name="Genet C."/>
            <person name="Wincker P."/>
            <person name="Jaillon O."/>
            <person name="Roest Crollius H."/>
            <person name="Guiguen Y."/>
        </authorList>
    </citation>
    <scope>NUCLEOTIDE SEQUENCE [LARGE SCALE GENOMIC DNA]</scope>
</reference>
<dbReference type="GO" id="GO:0002116">
    <property type="term" value="C:semaphorin receptor complex"/>
    <property type="evidence" value="ECO:0007669"/>
    <property type="project" value="TreeGrafter"/>
</dbReference>
<dbReference type="SUPFAM" id="SSF103575">
    <property type="entry name" value="Plexin repeat"/>
    <property type="match status" value="1"/>
</dbReference>
<dbReference type="InterPro" id="IPR031148">
    <property type="entry name" value="Plexin"/>
</dbReference>
<dbReference type="STRING" id="8022.A0A060Z3X5"/>
<dbReference type="Pfam" id="PF17960">
    <property type="entry name" value="TIG_plexin"/>
    <property type="match status" value="1"/>
</dbReference>
<evidence type="ECO:0000256" key="1">
    <source>
        <dbReference type="ARBA" id="ARBA00004370"/>
    </source>
</evidence>
<dbReference type="PANTHER" id="PTHR22625">
    <property type="entry name" value="PLEXIN"/>
    <property type="match status" value="1"/>
</dbReference>
<dbReference type="InterPro" id="IPR013783">
    <property type="entry name" value="Ig-like_fold"/>
</dbReference>
<dbReference type="FunFam" id="2.60.40.10:FF:000329">
    <property type="entry name" value="Plexin A4"/>
    <property type="match status" value="1"/>
</dbReference>
<reference evidence="5" key="2">
    <citation type="submission" date="2014-03" db="EMBL/GenBank/DDBJ databases">
        <authorList>
            <person name="Genoscope - CEA"/>
        </authorList>
    </citation>
    <scope>NUCLEOTIDE SEQUENCE</scope>
</reference>
<evidence type="ECO:0000259" key="4">
    <source>
        <dbReference type="SMART" id="SM00423"/>
    </source>
</evidence>
<evidence type="ECO:0000256" key="2">
    <source>
        <dbReference type="ARBA" id="ARBA00023136"/>
    </source>
</evidence>
<dbReference type="SMART" id="SM00423">
    <property type="entry name" value="PSI"/>
    <property type="match status" value="1"/>
</dbReference>
<sequence length="183" mass="20263">MLTVCTVCFQVSRIPVESCEQYSSCSGCLGSGDPHCGWCVLHNVCSRKDRCERADEPQRFASRVEQCVKLSVQPGNISVTMSKVQLVLQAQNVPNLSAGVNCSFEDYTETEGRIFGGRIYCLSPSTREVAPITRNQGETFSHSILMLLFASNITQLHCHWIICLCVDCVVLTYCHSFLGTNVL</sequence>
<dbReference type="EMBL" id="FR923641">
    <property type="protein sequence ID" value="CDQ96010.1"/>
    <property type="molecule type" value="Genomic_DNA"/>
</dbReference>
<organism evidence="5 6">
    <name type="scientific">Oncorhynchus mykiss</name>
    <name type="common">Rainbow trout</name>
    <name type="synonym">Salmo gairdneri</name>
    <dbReference type="NCBI Taxonomy" id="8022"/>
    <lineage>
        <taxon>Eukaryota</taxon>
        <taxon>Metazoa</taxon>
        <taxon>Chordata</taxon>
        <taxon>Craniata</taxon>
        <taxon>Vertebrata</taxon>
        <taxon>Euteleostomi</taxon>
        <taxon>Actinopterygii</taxon>
        <taxon>Neopterygii</taxon>
        <taxon>Teleostei</taxon>
        <taxon>Protacanthopterygii</taxon>
        <taxon>Salmoniformes</taxon>
        <taxon>Salmonidae</taxon>
        <taxon>Salmoninae</taxon>
        <taxon>Oncorhynchus</taxon>
    </lineage>
</organism>
<comment type="subcellular location">
    <subcellularLocation>
        <location evidence="1">Membrane</location>
    </subcellularLocation>
</comment>
<keyword evidence="3" id="KW-0325">Glycoprotein</keyword>
<proteinExistence type="predicted"/>
<dbReference type="InterPro" id="IPR016201">
    <property type="entry name" value="PSI"/>
</dbReference>
<accession>A0A060Z3X5</accession>
<dbReference type="PaxDb" id="8022-A0A060Z3X5"/>
<evidence type="ECO:0000256" key="3">
    <source>
        <dbReference type="ARBA" id="ARBA00023180"/>
    </source>
</evidence>
<evidence type="ECO:0000313" key="5">
    <source>
        <dbReference type="EMBL" id="CDQ96010.1"/>
    </source>
</evidence>
<evidence type="ECO:0000313" key="6">
    <source>
        <dbReference type="Proteomes" id="UP000193380"/>
    </source>
</evidence>
<dbReference type="Proteomes" id="UP000193380">
    <property type="component" value="Unassembled WGS sequence"/>
</dbReference>